<organism evidence="1 2">
    <name type="scientific">Metabacillus mangrovi</name>
    <dbReference type="NCBI Taxonomy" id="1491830"/>
    <lineage>
        <taxon>Bacteria</taxon>
        <taxon>Bacillati</taxon>
        <taxon>Bacillota</taxon>
        <taxon>Bacilli</taxon>
        <taxon>Bacillales</taxon>
        <taxon>Bacillaceae</taxon>
        <taxon>Metabacillus</taxon>
    </lineage>
</organism>
<gene>
    <name evidence="1" type="ORF">GKZ89_16130</name>
</gene>
<dbReference type="AlphaFoldDB" id="A0A7X2V670"/>
<sequence>MRTRGWKRKIRKLQNWKEESSHPALTFLFEYHFDYVKMFNDHSIHSFPFWYKREVVQALEDVAQAWTHVLSRHQDEFYLRLNVNQDDIFESQIIIAISNQIGQYKNRFIECEENNEKPLWLSKNEWAPFYSCSTWLEEELETLDADYRRLLLNNVIKIKEPSSPDETVAREYMIREGVIWSLEIEGTKKTIFDQPSAPAASPSFLPK</sequence>
<dbReference type="OrthoDB" id="6656969at2"/>
<accession>A0A7X2V670</accession>
<dbReference type="RefSeq" id="WP_155113439.1">
    <property type="nucleotide sequence ID" value="NZ_WMIB01000020.1"/>
</dbReference>
<keyword evidence="2" id="KW-1185">Reference proteome</keyword>
<protein>
    <submittedName>
        <fullName evidence="1">Uncharacterized protein</fullName>
    </submittedName>
</protein>
<proteinExistence type="predicted"/>
<evidence type="ECO:0000313" key="1">
    <source>
        <dbReference type="EMBL" id="MTH54931.1"/>
    </source>
</evidence>
<comment type="caution">
    <text evidence="1">The sequence shown here is derived from an EMBL/GenBank/DDBJ whole genome shotgun (WGS) entry which is preliminary data.</text>
</comment>
<reference evidence="1 2" key="1">
    <citation type="journal article" date="2017" name="Int. J. Syst. Evol. Microbiol.">
        <title>Bacillus mangrovi sp. nov., isolated from a sediment sample from a mangrove forest.</title>
        <authorList>
            <person name="Gupta V."/>
            <person name="Singh P.K."/>
            <person name="Korpole S."/>
            <person name="Tanuku N.R.S."/>
            <person name="Pinnaka A.K."/>
        </authorList>
    </citation>
    <scope>NUCLEOTIDE SEQUENCE [LARGE SCALE GENOMIC DNA]</scope>
    <source>
        <strain evidence="1 2">KCTC 33872</strain>
    </source>
</reference>
<dbReference type="Proteomes" id="UP000434639">
    <property type="component" value="Unassembled WGS sequence"/>
</dbReference>
<evidence type="ECO:0000313" key="2">
    <source>
        <dbReference type="Proteomes" id="UP000434639"/>
    </source>
</evidence>
<dbReference type="EMBL" id="WMIB01000020">
    <property type="protein sequence ID" value="MTH54931.1"/>
    <property type="molecule type" value="Genomic_DNA"/>
</dbReference>
<name>A0A7X2V670_9BACI</name>